<evidence type="ECO:0000256" key="6">
    <source>
        <dbReference type="ARBA" id="ARBA00022723"/>
    </source>
</evidence>
<feature type="binding site" evidence="15">
    <location>
        <position position="799"/>
    </location>
    <ligand>
        <name>cyanocob(III)alamin</name>
        <dbReference type="ChEBI" id="CHEBI:17439"/>
    </ligand>
</feature>
<keyword evidence="8" id="KW-0406">Ion transport</keyword>
<accession>A0A674GBU2</accession>
<sequence>ILLGGERAILLRRVWPGFQPRLFSGCGRRRCTEQRRLGSVCPGQGVPVCPGVSRAGCPGVPPAGCPVCPGRGVPVCRGVSRAVPGRVSGVSRCVPGCPGQGVPVCPGVSRAGCPVCPGQGVPGRVSGVSRSAPGRVSRCVPGCPQLPGAGCPEPPGRVPAAPGCASAGLVPRVFVLTRLRRAEAASRHTFPSCPRCRRGCATAVSPVPPPWGCRSSRCCRCCCCCCPPAAAVSAAPAPKPARHPRAGAPRARPELRGYRRSGAGGEQPHLQPLVTNSPGLSASQPHPCPPLPRVPGGRGVTPDPCHPSGSLCSSPCHFLVSSSSFLPGNLEVLGFGGCVDGWVLGVPPQRGPAQLWGGCGAAGPCPGGSPLTCAAPRGRAEPPEGSAGAVRALSARLLGLAGDPTRDPDPAVYLALRLARQHEPRLEQRYLERLQDTFQRPFGRSLQGHGRSRWDAERSRSAAEPPQTGRLALYLLGLQAACPPLGPHRSLVTWLKYYLEEDWTGSRQQGHPITSYYQYGLGVLALCVHHKRVREEVVRRLLTAQRRGKLGHGGNSVDTEAVLALAFTCLERRRLVGTELAAELRVAAHEASRNMAKAQGPDGVIGNIYSTPWALQVFLATGECQTEPAFGQAMAALLEKLDAFGSAATMAQVLPVLHGRSYLDIASMHCGEEPDTLTPLDMEPLAEVPGNKKVQLVVECPLPWCYDLKLYDRLVPVPAAASLLDVLQAAAALDPRDFRFHTQDTPQGPFLTEVLGLEARQEKRNYWQILTAPNTPLQMGIADYRPQDGETLILRLSEW</sequence>
<evidence type="ECO:0000256" key="9">
    <source>
        <dbReference type="ARBA" id="ARBA00023157"/>
    </source>
</evidence>
<evidence type="ECO:0000256" key="2">
    <source>
        <dbReference type="ARBA" id="ARBA00006449"/>
    </source>
</evidence>
<evidence type="ECO:0000256" key="4">
    <source>
        <dbReference type="ARBA" id="ARBA00022448"/>
    </source>
</evidence>
<feature type="binding site" evidence="15">
    <location>
        <position position="777"/>
    </location>
    <ligand>
        <name>cyanocob(III)alamin</name>
        <dbReference type="ChEBI" id="CHEBI:17439"/>
    </ligand>
</feature>
<dbReference type="PANTHER" id="PTHR10559:SF14">
    <property type="entry name" value="TRANSCOBALAMIN-2"/>
    <property type="match status" value="1"/>
</dbReference>
<keyword evidence="5" id="KW-0964">Secreted</keyword>
<dbReference type="GeneTree" id="ENSGT00530000063370"/>
<evidence type="ECO:0000256" key="14">
    <source>
        <dbReference type="ARBA" id="ARBA00041463"/>
    </source>
</evidence>
<evidence type="ECO:0000256" key="17">
    <source>
        <dbReference type="SAM" id="MobiDB-lite"/>
    </source>
</evidence>
<evidence type="ECO:0000256" key="5">
    <source>
        <dbReference type="ARBA" id="ARBA00022525"/>
    </source>
</evidence>
<dbReference type="GO" id="GO:0005615">
    <property type="term" value="C:extracellular space"/>
    <property type="evidence" value="ECO:0007669"/>
    <property type="project" value="TreeGrafter"/>
</dbReference>
<keyword evidence="4" id="KW-0813">Transport</keyword>
<feature type="compositionally biased region" description="Polar residues" evidence="17">
    <location>
        <begin position="273"/>
        <end position="284"/>
    </location>
</feature>
<feature type="disulfide bond" evidence="16">
    <location>
        <begin position="527"/>
        <end position="569"/>
    </location>
</feature>
<keyword evidence="6" id="KW-0479">Metal-binding</keyword>
<keyword evidence="19" id="KW-1185">Reference proteome</keyword>
<dbReference type="GO" id="GO:0015889">
    <property type="term" value="P:cobalamin transport"/>
    <property type="evidence" value="ECO:0007669"/>
    <property type="project" value="InterPro"/>
</dbReference>
<dbReference type="Gene3D" id="2.170.130.30">
    <property type="match status" value="1"/>
</dbReference>
<reference evidence="18" key="2">
    <citation type="submission" date="2025-08" db="UniProtKB">
        <authorList>
            <consortium name="Ensembl"/>
        </authorList>
    </citation>
    <scope>IDENTIFICATION</scope>
</reference>
<comment type="function">
    <text evidence="11">Primary vitamin B12-binding and transport protein. Delivers cobalamin to cells.</text>
</comment>
<proteinExistence type="inferred from homology"/>
<dbReference type="Ensembl" id="ENSTGUT00000022077.1">
    <property type="protein sequence ID" value="ENSTGUP00000019843.1"/>
    <property type="gene ID" value="ENSTGUG00000024830.1"/>
</dbReference>
<comment type="subcellular location">
    <subcellularLocation>
        <location evidence="1">Secreted</location>
    </subcellularLocation>
</comment>
<dbReference type="InterPro" id="IPR002157">
    <property type="entry name" value="Cbl-bd_prot"/>
</dbReference>
<evidence type="ECO:0000313" key="18">
    <source>
        <dbReference type="Ensembl" id="ENSTGUP00000019843.1"/>
    </source>
</evidence>
<dbReference type="Pfam" id="PF01122">
    <property type="entry name" value="Cobalamin_bind"/>
    <property type="match status" value="1"/>
</dbReference>
<dbReference type="Gene3D" id="1.50.10.20">
    <property type="match status" value="1"/>
</dbReference>
<feature type="region of interest" description="Disordered" evidence="17">
    <location>
        <begin position="233"/>
        <end position="293"/>
    </location>
</feature>
<feature type="region of interest" description="Disordered" evidence="17">
    <location>
        <begin position="442"/>
        <end position="465"/>
    </location>
</feature>
<feature type="binding site" evidence="15">
    <location>
        <position position="607"/>
    </location>
    <ligand>
        <name>cyanocob(III)alamin</name>
        <dbReference type="ChEBI" id="CHEBI:17439"/>
    </ligand>
</feature>
<evidence type="ECO:0000256" key="7">
    <source>
        <dbReference type="ARBA" id="ARBA00022729"/>
    </source>
</evidence>
<dbReference type="GO" id="GO:0006824">
    <property type="term" value="P:cobalt ion transport"/>
    <property type="evidence" value="ECO:0007669"/>
    <property type="project" value="UniProtKB-KW"/>
</dbReference>
<keyword evidence="7" id="KW-0732">Signal</keyword>
<organism evidence="18 19">
    <name type="scientific">Taeniopygia guttata</name>
    <name type="common">Zebra finch</name>
    <name type="synonym">Poephila guttata</name>
    <dbReference type="NCBI Taxonomy" id="59729"/>
    <lineage>
        <taxon>Eukaryota</taxon>
        <taxon>Metazoa</taxon>
        <taxon>Chordata</taxon>
        <taxon>Craniata</taxon>
        <taxon>Vertebrata</taxon>
        <taxon>Euteleostomi</taxon>
        <taxon>Archelosauria</taxon>
        <taxon>Archosauria</taxon>
        <taxon>Dinosauria</taxon>
        <taxon>Saurischia</taxon>
        <taxon>Theropoda</taxon>
        <taxon>Coelurosauria</taxon>
        <taxon>Aves</taxon>
        <taxon>Neognathae</taxon>
        <taxon>Neoaves</taxon>
        <taxon>Telluraves</taxon>
        <taxon>Australaves</taxon>
        <taxon>Passeriformes</taxon>
        <taxon>Passeroidea</taxon>
        <taxon>Estrildidae</taxon>
        <taxon>Estrildinae</taxon>
        <taxon>Taeniopygia</taxon>
    </lineage>
</organism>
<evidence type="ECO:0000256" key="11">
    <source>
        <dbReference type="ARBA" id="ARBA00037184"/>
    </source>
</evidence>
<dbReference type="InterPro" id="IPR051588">
    <property type="entry name" value="Cobalamin_Transport"/>
</dbReference>
<evidence type="ECO:0000256" key="12">
    <source>
        <dbReference type="ARBA" id="ARBA00038518"/>
    </source>
</evidence>
<comment type="subunit">
    <text evidence="12">Interacts with CD320 (via LDL-receptor class A domains).</text>
</comment>
<evidence type="ECO:0000256" key="13">
    <source>
        <dbReference type="ARBA" id="ARBA00040958"/>
    </source>
</evidence>
<name>A0A674GBU2_TAEGU</name>
<dbReference type="GO" id="GO:0046872">
    <property type="term" value="F:metal ion binding"/>
    <property type="evidence" value="ECO:0007669"/>
    <property type="project" value="UniProtKB-KW"/>
</dbReference>
<protein>
    <recommendedName>
        <fullName evidence="13">Transcobalamin-2</fullName>
    </recommendedName>
    <alternativeName>
        <fullName evidence="14">Transcobalamin II</fullName>
    </alternativeName>
</protein>
<evidence type="ECO:0000256" key="10">
    <source>
        <dbReference type="ARBA" id="ARBA00023285"/>
    </source>
</evidence>
<reference evidence="18" key="3">
    <citation type="submission" date="2025-09" db="UniProtKB">
        <authorList>
            <consortium name="Ensembl"/>
        </authorList>
    </citation>
    <scope>IDENTIFICATION</scope>
</reference>
<evidence type="ECO:0000256" key="15">
    <source>
        <dbReference type="PIRSR" id="PIRSR602157-1"/>
    </source>
</evidence>
<evidence type="ECO:0000313" key="19">
    <source>
        <dbReference type="Proteomes" id="UP000007754"/>
    </source>
</evidence>
<dbReference type="InParanoid" id="A0A674GBU2"/>
<feature type="binding site" evidence="15">
    <location>
        <begin position="514"/>
        <end position="518"/>
    </location>
    <ligand>
        <name>cyanocob(III)alamin</name>
        <dbReference type="ChEBI" id="CHEBI:17439"/>
    </ligand>
</feature>
<comment type="similarity">
    <text evidence="2">Belongs to the eukaryotic cobalamin transport proteins family.</text>
</comment>
<feature type="binding site" evidence="15">
    <location>
        <position position="652"/>
    </location>
    <ligand>
        <name>cyanocob(III)alamin</name>
        <dbReference type="ChEBI" id="CHEBI:17439"/>
    </ligand>
</feature>
<feature type="compositionally biased region" description="Basic and acidic residues" evidence="17">
    <location>
        <begin position="452"/>
        <end position="461"/>
    </location>
</feature>
<keyword evidence="9 16" id="KW-1015">Disulfide bond</keyword>
<dbReference type="Proteomes" id="UP000007754">
    <property type="component" value="Chromosome 15"/>
</dbReference>
<evidence type="ECO:0000256" key="1">
    <source>
        <dbReference type="ARBA" id="ARBA00004613"/>
    </source>
</evidence>
<keyword evidence="10 15" id="KW-0170">Cobalt</keyword>
<dbReference type="GO" id="GO:0031419">
    <property type="term" value="F:cobalamin binding"/>
    <property type="evidence" value="ECO:0007669"/>
    <property type="project" value="InterPro"/>
</dbReference>
<evidence type="ECO:0000256" key="3">
    <source>
        <dbReference type="ARBA" id="ARBA00022426"/>
    </source>
</evidence>
<dbReference type="AlphaFoldDB" id="A0A674GBU2"/>
<feature type="binding site" evidence="15">
    <location>
        <position position="558"/>
    </location>
    <ligand>
        <name>cyanocob(III)alamin</name>
        <dbReference type="ChEBI" id="CHEBI:17439"/>
    </ligand>
</feature>
<evidence type="ECO:0000256" key="16">
    <source>
        <dbReference type="PIRSR" id="PIRSR602157-2"/>
    </source>
</evidence>
<dbReference type="PANTHER" id="PTHR10559">
    <property type="entry name" value="TRANSCOBALAMIN-1/GASTRIC INTRINSIC FACTOR"/>
    <property type="match status" value="1"/>
</dbReference>
<evidence type="ECO:0000256" key="8">
    <source>
        <dbReference type="ARBA" id="ARBA00023065"/>
    </source>
</evidence>
<reference evidence="18 19" key="1">
    <citation type="journal article" date="2010" name="Nature">
        <title>The genome of a songbird.</title>
        <authorList>
            <person name="Warren W.C."/>
            <person name="Clayton D.F."/>
            <person name="Ellegren H."/>
            <person name="Arnold A.P."/>
            <person name="Hillier L.W."/>
            <person name="Kunstner A."/>
            <person name="Searle S."/>
            <person name="White S."/>
            <person name="Vilella A.J."/>
            <person name="Fairley S."/>
            <person name="Heger A."/>
            <person name="Kong L."/>
            <person name="Ponting C.P."/>
            <person name="Jarvis E.D."/>
            <person name="Mello C.V."/>
            <person name="Minx P."/>
            <person name="Lovell P."/>
            <person name="Velho T.A."/>
            <person name="Ferris M."/>
            <person name="Balakrishnan C.N."/>
            <person name="Sinha S."/>
            <person name="Blatti C."/>
            <person name="London S.E."/>
            <person name="Li Y."/>
            <person name="Lin Y.C."/>
            <person name="George J."/>
            <person name="Sweedler J."/>
            <person name="Southey B."/>
            <person name="Gunaratne P."/>
            <person name="Watson M."/>
            <person name="Nam K."/>
            <person name="Backstrom N."/>
            <person name="Smeds L."/>
            <person name="Nabholz B."/>
            <person name="Itoh Y."/>
            <person name="Whitney O."/>
            <person name="Pfenning A.R."/>
            <person name="Howard J."/>
            <person name="Volker M."/>
            <person name="Skinner B.M."/>
            <person name="Griffin D.K."/>
            <person name="Ye L."/>
            <person name="McLaren W.M."/>
            <person name="Flicek P."/>
            <person name="Quesada V."/>
            <person name="Velasco G."/>
            <person name="Lopez-Otin C."/>
            <person name="Puente X.S."/>
            <person name="Olender T."/>
            <person name="Lancet D."/>
            <person name="Smit A.F."/>
            <person name="Hubley R."/>
            <person name="Konkel M.K."/>
            <person name="Walker J.A."/>
            <person name="Batzer M.A."/>
            <person name="Gu W."/>
            <person name="Pollock D.D."/>
            <person name="Chen L."/>
            <person name="Cheng Z."/>
            <person name="Eichler E.E."/>
            <person name="Stapley J."/>
            <person name="Slate J."/>
            <person name="Ekblom R."/>
            <person name="Birkhead T."/>
            <person name="Burke T."/>
            <person name="Burt D."/>
            <person name="Scharff C."/>
            <person name="Adam I."/>
            <person name="Richard H."/>
            <person name="Sultan M."/>
            <person name="Soldatov A."/>
            <person name="Lehrach H."/>
            <person name="Edwards S.V."/>
            <person name="Yang S.P."/>
            <person name="Li X."/>
            <person name="Graves T."/>
            <person name="Fulton L."/>
            <person name="Nelson J."/>
            <person name="Chinwalla A."/>
            <person name="Hou S."/>
            <person name="Mardis E.R."/>
            <person name="Wilson R.K."/>
        </authorList>
    </citation>
    <scope>NUCLEOTIDE SEQUENCE [LARGE SCALE GENOMIC DNA]</scope>
</reference>
<keyword evidence="3" id="KW-0171">Cobalt transport</keyword>